<dbReference type="PROSITE" id="PS50888">
    <property type="entry name" value="BHLH"/>
    <property type="match status" value="1"/>
</dbReference>
<dbReference type="Proteomes" id="UP000756921">
    <property type="component" value="Unassembled WGS sequence"/>
</dbReference>
<feature type="compositionally biased region" description="Low complexity" evidence="1">
    <location>
        <begin position="130"/>
        <end position="158"/>
    </location>
</feature>
<evidence type="ECO:0000256" key="1">
    <source>
        <dbReference type="SAM" id="MobiDB-lite"/>
    </source>
</evidence>
<dbReference type="GO" id="GO:0003677">
    <property type="term" value="F:DNA binding"/>
    <property type="evidence" value="ECO:0007669"/>
    <property type="project" value="UniProtKB-KW"/>
</dbReference>
<comment type="caution">
    <text evidence="3">The sequence shown here is derived from an EMBL/GenBank/DDBJ whole genome shotgun (WGS) entry which is preliminary data.</text>
</comment>
<feature type="domain" description="BHLH" evidence="2">
    <location>
        <begin position="196"/>
        <end position="259"/>
    </location>
</feature>
<dbReference type="Pfam" id="PF00010">
    <property type="entry name" value="HLH"/>
    <property type="match status" value="1"/>
</dbReference>
<gene>
    <name evidence="3" type="ORF">PMIN01_03109</name>
</gene>
<dbReference type="InterPro" id="IPR052099">
    <property type="entry name" value="Regulatory_TF_Diverse"/>
</dbReference>
<keyword evidence="3" id="KW-0238">DNA-binding</keyword>
<feature type="compositionally biased region" description="Low complexity" evidence="1">
    <location>
        <begin position="182"/>
        <end position="191"/>
    </location>
</feature>
<dbReference type="PANTHER" id="PTHR47336:SF2">
    <property type="entry name" value="TRANSCRIPTION FACTOR HMS1-RELATED"/>
    <property type="match status" value="1"/>
</dbReference>
<name>A0A9P6GLG7_9PLEO</name>
<dbReference type="SMART" id="SM00353">
    <property type="entry name" value="HLH"/>
    <property type="match status" value="1"/>
</dbReference>
<accession>A0A9P6GLG7</accession>
<dbReference type="PANTHER" id="PTHR47336">
    <property type="entry name" value="TRANSCRIPTION FACTOR HMS1-RELATED"/>
    <property type="match status" value="1"/>
</dbReference>
<reference evidence="3" key="1">
    <citation type="journal article" date="2020" name="Mol. Plant Microbe Interact.">
        <title>Genome Sequence of the Biocontrol Agent Coniothyrium minitans strain Conio (IMI 134523).</title>
        <authorList>
            <person name="Patel D."/>
            <person name="Shittu T.A."/>
            <person name="Baroncelli R."/>
            <person name="Muthumeenakshi S."/>
            <person name="Osborne T.H."/>
            <person name="Janganan T.K."/>
            <person name="Sreenivasaprasad S."/>
        </authorList>
    </citation>
    <scope>NUCLEOTIDE SEQUENCE</scope>
    <source>
        <strain evidence="3">Conio</strain>
    </source>
</reference>
<sequence length="286" mass="31210">MEYIDYSPFPMLASTDCSPTTENLSYPTAFDKAFPGDPFTGTDAPLAAFDYFGRPVSSPTATESLNATSPLAPTGPPLKAPLAHHPFGQLDTFPSSFPWDANPFPTTTGFDLKLYALSDNSHTPSLCGDAPRPSNLASPPLSPLTNPQSRHPSTSSSSLLRFEHPSAESPRRRRGRPRLDRSSSSLSSTTRKNSRAQRLPHNQVERKYREGLNATLERLRQTVPALCVEDKFGLGGAVGQPKPSKATILEGAIEYILEIERERDAFRGEAERLRRAGGAWDNSAAR</sequence>
<keyword evidence="4" id="KW-1185">Reference proteome</keyword>
<dbReference type="Gene3D" id="4.10.280.10">
    <property type="entry name" value="Helix-loop-helix DNA-binding domain"/>
    <property type="match status" value="1"/>
</dbReference>
<dbReference type="SUPFAM" id="SSF47459">
    <property type="entry name" value="HLH, helix-loop-helix DNA-binding domain"/>
    <property type="match status" value="1"/>
</dbReference>
<dbReference type="AlphaFoldDB" id="A0A9P6GLG7"/>
<evidence type="ECO:0000313" key="3">
    <source>
        <dbReference type="EMBL" id="KAF9737826.1"/>
    </source>
</evidence>
<dbReference type="InterPro" id="IPR011598">
    <property type="entry name" value="bHLH_dom"/>
</dbReference>
<evidence type="ECO:0000259" key="2">
    <source>
        <dbReference type="PROSITE" id="PS50888"/>
    </source>
</evidence>
<feature type="compositionally biased region" description="Basic and acidic residues" evidence="1">
    <location>
        <begin position="161"/>
        <end position="170"/>
    </location>
</feature>
<dbReference type="CDD" id="cd11395">
    <property type="entry name" value="bHLHzip_SREBP_like"/>
    <property type="match status" value="1"/>
</dbReference>
<dbReference type="EMBL" id="WJXW01000003">
    <property type="protein sequence ID" value="KAF9737826.1"/>
    <property type="molecule type" value="Genomic_DNA"/>
</dbReference>
<feature type="region of interest" description="Disordered" evidence="1">
    <location>
        <begin position="124"/>
        <end position="207"/>
    </location>
</feature>
<dbReference type="OrthoDB" id="2133190at2759"/>
<protein>
    <submittedName>
        <fullName evidence="3">Helix-loop-helix DNA-binding domain-containing protein</fullName>
    </submittedName>
</protein>
<proteinExistence type="predicted"/>
<organism evidence="3 4">
    <name type="scientific">Paraphaeosphaeria minitans</name>
    <dbReference type="NCBI Taxonomy" id="565426"/>
    <lineage>
        <taxon>Eukaryota</taxon>
        <taxon>Fungi</taxon>
        <taxon>Dikarya</taxon>
        <taxon>Ascomycota</taxon>
        <taxon>Pezizomycotina</taxon>
        <taxon>Dothideomycetes</taxon>
        <taxon>Pleosporomycetidae</taxon>
        <taxon>Pleosporales</taxon>
        <taxon>Massarineae</taxon>
        <taxon>Didymosphaeriaceae</taxon>
        <taxon>Paraphaeosphaeria</taxon>
    </lineage>
</organism>
<evidence type="ECO:0000313" key="4">
    <source>
        <dbReference type="Proteomes" id="UP000756921"/>
    </source>
</evidence>
<dbReference type="GO" id="GO:0046983">
    <property type="term" value="F:protein dimerization activity"/>
    <property type="evidence" value="ECO:0007669"/>
    <property type="project" value="InterPro"/>
</dbReference>
<dbReference type="InterPro" id="IPR036638">
    <property type="entry name" value="HLH_DNA-bd_sf"/>
</dbReference>